<evidence type="ECO:0000313" key="1">
    <source>
        <dbReference type="EMBL" id="AUG88007.1"/>
    </source>
</evidence>
<protein>
    <submittedName>
        <fullName evidence="1">Uncharacterized protein</fullName>
    </submittedName>
</protein>
<accession>A0A2H5BNU2</accession>
<dbReference type="Proteomes" id="UP000241345">
    <property type="component" value="Segment"/>
</dbReference>
<gene>
    <name evidence="1" type="ORF">CPT_May_093</name>
</gene>
<evidence type="ECO:0000313" key="2">
    <source>
        <dbReference type="Proteomes" id="UP000241345"/>
    </source>
</evidence>
<sequence length="135" mass="15583">MKPVKRHRSWKVCPACSSRATKMFDFGTGLYRCQICSHRYSDPAGRSLVDKKYKFKILLGNSEQYEYTVMGDSLSQINLHVLEKISHYDKNCERPVRVVKTPKGYPEGTRSVVVAGYTRFDGKKFRSIRINMIPV</sequence>
<name>A0A2H5BNU2_9CAUD</name>
<organism evidence="1 2">
    <name type="scientific">Klebsiella phage May</name>
    <dbReference type="NCBI Taxonomy" id="2054272"/>
    <lineage>
        <taxon>Viruses</taxon>
        <taxon>Duplodnaviria</taxon>
        <taxon>Heunggongvirae</taxon>
        <taxon>Uroviricota</taxon>
        <taxon>Caudoviricetes</taxon>
        <taxon>Pantevenvirales</taxon>
        <taxon>Ackermannviridae</taxon>
        <taxon>Taipeivirus</taxon>
        <taxon>Taipeivirus may</taxon>
    </lineage>
</organism>
<dbReference type="EMBL" id="MG428991">
    <property type="protein sequence ID" value="AUG88007.1"/>
    <property type="molecule type" value="Genomic_DNA"/>
</dbReference>
<keyword evidence="2" id="KW-1185">Reference proteome</keyword>
<reference evidence="1 2" key="2">
    <citation type="journal article" date="2019" name="Microbiol. Resour. Announc.">
        <title>Complete Genome Sequence of Klebsiella pneumoniae Myophage May.</title>
        <authorList>
            <person name="Nguyen K.T."/>
            <person name="Bonasera R."/>
            <person name="Benson G."/>
            <person name="Hernandez-Morales A.C."/>
            <person name="Gill J.J."/>
            <person name="Liu M."/>
        </authorList>
    </citation>
    <scope>NUCLEOTIDE SEQUENCE [LARGE SCALE GENOMIC DNA]</scope>
</reference>
<proteinExistence type="predicted"/>
<reference evidence="2" key="1">
    <citation type="submission" date="2017-11" db="EMBL/GenBank/DDBJ databases">
        <title>Complete Genome of Klebsiella pneumoniae Myophage May.</title>
        <authorList>
            <person name="Nguyen K."/>
            <person name="Bonasera R."/>
            <person name="Gill J.J."/>
            <person name="Liu M."/>
        </authorList>
    </citation>
    <scope>NUCLEOTIDE SEQUENCE [LARGE SCALE GENOMIC DNA]</scope>
</reference>